<evidence type="ECO:0000313" key="1">
    <source>
        <dbReference type="EMBL" id="JAH48755.1"/>
    </source>
</evidence>
<name>A0A0E9T7D3_ANGAN</name>
<reference evidence="1" key="2">
    <citation type="journal article" date="2015" name="Fish Shellfish Immunol.">
        <title>Early steps in the European eel (Anguilla anguilla)-Vibrio vulnificus interaction in the gills: Role of the RtxA13 toxin.</title>
        <authorList>
            <person name="Callol A."/>
            <person name="Pajuelo D."/>
            <person name="Ebbesson L."/>
            <person name="Teles M."/>
            <person name="MacKenzie S."/>
            <person name="Amaro C."/>
        </authorList>
    </citation>
    <scope>NUCLEOTIDE SEQUENCE</scope>
</reference>
<proteinExistence type="predicted"/>
<organism evidence="1">
    <name type="scientific">Anguilla anguilla</name>
    <name type="common">European freshwater eel</name>
    <name type="synonym">Muraena anguilla</name>
    <dbReference type="NCBI Taxonomy" id="7936"/>
    <lineage>
        <taxon>Eukaryota</taxon>
        <taxon>Metazoa</taxon>
        <taxon>Chordata</taxon>
        <taxon>Craniata</taxon>
        <taxon>Vertebrata</taxon>
        <taxon>Euteleostomi</taxon>
        <taxon>Actinopterygii</taxon>
        <taxon>Neopterygii</taxon>
        <taxon>Teleostei</taxon>
        <taxon>Anguilliformes</taxon>
        <taxon>Anguillidae</taxon>
        <taxon>Anguilla</taxon>
    </lineage>
</organism>
<protein>
    <submittedName>
        <fullName evidence="1">Uncharacterized protein</fullName>
    </submittedName>
</protein>
<accession>A0A0E9T7D3</accession>
<dbReference type="EMBL" id="GBXM01059822">
    <property type="protein sequence ID" value="JAH48755.1"/>
    <property type="molecule type" value="Transcribed_RNA"/>
</dbReference>
<dbReference type="AlphaFoldDB" id="A0A0E9T7D3"/>
<sequence length="108" mass="12549">MKRNTRIRYIRIPTRDFGKILGEGNIYVTVFVENRSYDDDDCKMISQNFFIPSNKSFIVTANHNIKFQSMEPTFGRTSKATTTGNSIPQVVIKWFILIEEGFNVLETF</sequence>
<reference evidence="1" key="1">
    <citation type="submission" date="2014-11" db="EMBL/GenBank/DDBJ databases">
        <authorList>
            <person name="Amaro Gonzalez C."/>
        </authorList>
    </citation>
    <scope>NUCLEOTIDE SEQUENCE</scope>
</reference>